<sequence>MRRELRGTRPSMHIMSTRCQSSSFASLSQMNKMLGSLASGSGGQTVFAVSVLLPQLAQRIRTGRTSLGRPFLGLQRRRIEELRLSPNQRPRNPSSFNSFWTFGRSPGPRCVPNIPARANAASRLVPSSRSLHAGGEVGSQHLSLSPRSCSCLQPMKACRPALTSWKRKQRCSSGGF</sequence>
<protein>
    <submittedName>
        <fullName evidence="1">Uncharacterized protein</fullName>
    </submittedName>
</protein>
<gene>
    <name evidence="1" type="ORF">B0J12DRAFT_402289</name>
</gene>
<dbReference type="EMBL" id="JAGTJR010000007">
    <property type="protein sequence ID" value="KAH7057044.1"/>
    <property type="molecule type" value="Genomic_DNA"/>
</dbReference>
<keyword evidence="2" id="KW-1185">Reference proteome</keyword>
<reference evidence="1 2" key="1">
    <citation type="journal article" date="2021" name="Nat. Commun.">
        <title>Genetic determinants of endophytism in the Arabidopsis root mycobiome.</title>
        <authorList>
            <person name="Mesny F."/>
            <person name="Miyauchi S."/>
            <person name="Thiergart T."/>
            <person name="Pickel B."/>
            <person name="Atanasova L."/>
            <person name="Karlsson M."/>
            <person name="Huettel B."/>
            <person name="Barry K.W."/>
            <person name="Haridas S."/>
            <person name="Chen C."/>
            <person name="Bauer D."/>
            <person name="Andreopoulos W."/>
            <person name="Pangilinan J."/>
            <person name="LaButti K."/>
            <person name="Riley R."/>
            <person name="Lipzen A."/>
            <person name="Clum A."/>
            <person name="Drula E."/>
            <person name="Henrissat B."/>
            <person name="Kohler A."/>
            <person name="Grigoriev I.V."/>
            <person name="Martin F.M."/>
            <person name="Hacquard S."/>
        </authorList>
    </citation>
    <scope>NUCLEOTIDE SEQUENCE [LARGE SCALE GENOMIC DNA]</scope>
    <source>
        <strain evidence="1 2">MPI-SDFR-AT-0080</strain>
    </source>
</reference>
<organism evidence="1 2">
    <name type="scientific">Macrophomina phaseolina</name>
    <dbReference type="NCBI Taxonomy" id="35725"/>
    <lineage>
        <taxon>Eukaryota</taxon>
        <taxon>Fungi</taxon>
        <taxon>Dikarya</taxon>
        <taxon>Ascomycota</taxon>
        <taxon>Pezizomycotina</taxon>
        <taxon>Dothideomycetes</taxon>
        <taxon>Dothideomycetes incertae sedis</taxon>
        <taxon>Botryosphaeriales</taxon>
        <taxon>Botryosphaeriaceae</taxon>
        <taxon>Macrophomina</taxon>
    </lineage>
</organism>
<proteinExistence type="predicted"/>
<dbReference type="Proteomes" id="UP000774617">
    <property type="component" value="Unassembled WGS sequence"/>
</dbReference>
<evidence type="ECO:0000313" key="1">
    <source>
        <dbReference type="EMBL" id="KAH7057044.1"/>
    </source>
</evidence>
<comment type="caution">
    <text evidence="1">The sequence shown here is derived from an EMBL/GenBank/DDBJ whole genome shotgun (WGS) entry which is preliminary data.</text>
</comment>
<evidence type="ECO:0000313" key="2">
    <source>
        <dbReference type="Proteomes" id="UP000774617"/>
    </source>
</evidence>
<accession>A0ABQ8GLF0</accession>
<name>A0ABQ8GLF0_9PEZI</name>